<feature type="non-terminal residue" evidence="2">
    <location>
        <position position="1"/>
    </location>
</feature>
<evidence type="ECO:0000259" key="1">
    <source>
        <dbReference type="Pfam" id="PF00144"/>
    </source>
</evidence>
<organism evidence="2">
    <name type="scientific">marine sediment metagenome</name>
    <dbReference type="NCBI Taxonomy" id="412755"/>
    <lineage>
        <taxon>unclassified sequences</taxon>
        <taxon>metagenomes</taxon>
        <taxon>ecological metagenomes</taxon>
    </lineage>
</organism>
<evidence type="ECO:0000313" key="2">
    <source>
        <dbReference type="EMBL" id="GAG20574.1"/>
    </source>
</evidence>
<dbReference type="InterPro" id="IPR012338">
    <property type="entry name" value="Beta-lactam/transpept-like"/>
</dbReference>
<name>X0VQD3_9ZZZZ</name>
<dbReference type="EMBL" id="BARS01035617">
    <property type="protein sequence ID" value="GAG20574.1"/>
    <property type="molecule type" value="Genomic_DNA"/>
</dbReference>
<proteinExistence type="predicted"/>
<dbReference type="InterPro" id="IPR001466">
    <property type="entry name" value="Beta-lactam-related"/>
</dbReference>
<dbReference type="Gene3D" id="3.40.710.10">
    <property type="entry name" value="DD-peptidase/beta-lactamase superfamily"/>
    <property type="match status" value="1"/>
</dbReference>
<comment type="caution">
    <text evidence="2">The sequence shown here is derived from an EMBL/GenBank/DDBJ whole genome shotgun (WGS) entry which is preliminary data.</text>
</comment>
<reference evidence="2" key="1">
    <citation type="journal article" date="2014" name="Front. Microbiol.">
        <title>High frequency of phylogenetically diverse reductive dehalogenase-homologous genes in deep subseafloor sedimentary metagenomes.</title>
        <authorList>
            <person name="Kawai M."/>
            <person name="Futagami T."/>
            <person name="Toyoda A."/>
            <person name="Takaki Y."/>
            <person name="Nishi S."/>
            <person name="Hori S."/>
            <person name="Arai W."/>
            <person name="Tsubouchi T."/>
            <person name="Morono Y."/>
            <person name="Uchiyama I."/>
            <person name="Ito T."/>
            <person name="Fujiyama A."/>
            <person name="Inagaki F."/>
            <person name="Takami H."/>
        </authorList>
    </citation>
    <scope>NUCLEOTIDE SEQUENCE</scope>
    <source>
        <strain evidence="2">Expedition CK06-06</strain>
    </source>
</reference>
<feature type="domain" description="Beta-lactamase-related" evidence="1">
    <location>
        <begin position="2"/>
        <end position="164"/>
    </location>
</feature>
<dbReference type="PANTHER" id="PTHR46825:SF9">
    <property type="entry name" value="BETA-LACTAMASE-RELATED DOMAIN-CONTAINING PROTEIN"/>
    <property type="match status" value="1"/>
</dbReference>
<accession>X0VQD3</accession>
<dbReference type="SUPFAM" id="SSF56601">
    <property type="entry name" value="beta-lactamase/transpeptidase-like"/>
    <property type="match status" value="1"/>
</dbReference>
<protein>
    <recommendedName>
        <fullName evidence="1">Beta-lactamase-related domain-containing protein</fullName>
    </recommendedName>
</protein>
<dbReference type="AlphaFoldDB" id="X0VQD3"/>
<dbReference type="InterPro" id="IPR050491">
    <property type="entry name" value="AmpC-like"/>
</dbReference>
<dbReference type="Pfam" id="PF00144">
    <property type="entry name" value="Beta-lactamase"/>
    <property type="match status" value="1"/>
</dbReference>
<dbReference type="PANTHER" id="PTHR46825">
    <property type="entry name" value="D-ALANYL-D-ALANINE-CARBOXYPEPTIDASE/ENDOPEPTIDASE AMPH"/>
    <property type="match status" value="1"/>
</dbReference>
<sequence>FYSDTNYQLLGRVIEIITGKRIGAVLKEFIFEPLQLRNTYLYDDSNDTTPVSLYYKTDPLCIPLAMTSFGPDGGIVSTARESMTFLRAFFGGQLFPKEYISELTIWNRIFFPLQYGIGVARFKLPRIFSPFKPIPEFIGHSGLSGAFAYYCPEKDLYLTGTVNQIAKPGLSYKLMIKLLNCFE</sequence>
<gene>
    <name evidence="2" type="ORF">S01H1_54857</name>
</gene>